<sequence length="273" mass="31833">MEPHKILGVSLTRWLAFERVINRIVEQWLPLYLYFLDRVLEVNGTKTSYLALQMNEPDVKVYFLFLSYILKIINDMNKEFQSEKVRLPYLHLHLESNFKLILVNFMYEYEGSYIQIRIIRNVLKFYLELLKQIKRGFDFSREDVKNLVIITLGKVLSNSGLSIELLLKNFGGLATSDPEIIGKAYQLGTEHGNEYSRLLGQFSVFKNGMEEACFQDLTNFLYNLMTLPHSSAAAERKFSDLSLIKSKTRNKLSYKTTILQIMCGQRNITLNEI</sequence>
<protein>
    <recommendedName>
        <fullName evidence="1">HAT C-terminal dimerisation domain-containing protein</fullName>
    </recommendedName>
</protein>
<dbReference type="InterPro" id="IPR008906">
    <property type="entry name" value="HATC_C_dom"/>
</dbReference>
<accession>A0A0K8U394</accession>
<dbReference type="SUPFAM" id="SSF53098">
    <property type="entry name" value="Ribonuclease H-like"/>
    <property type="match status" value="1"/>
</dbReference>
<dbReference type="InterPro" id="IPR012337">
    <property type="entry name" value="RNaseH-like_sf"/>
</dbReference>
<feature type="domain" description="HAT C-terminal dimerisation" evidence="1">
    <location>
        <begin position="211"/>
        <end position="267"/>
    </location>
</feature>
<reference evidence="2" key="1">
    <citation type="submission" date="2015-06" db="EMBL/GenBank/DDBJ databases">
        <authorList>
            <person name="Hoefler B.C."/>
            <person name="Straight P.D."/>
        </authorList>
    </citation>
    <scope>NUCLEOTIDE SEQUENCE</scope>
</reference>
<organism evidence="2">
    <name type="scientific">Bactrocera latifrons</name>
    <name type="common">Malaysian fruit fly</name>
    <name type="synonym">Chaetodacus latifrons</name>
    <dbReference type="NCBI Taxonomy" id="174628"/>
    <lineage>
        <taxon>Eukaryota</taxon>
        <taxon>Metazoa</taxon>
        <taxon>Ecdysozoa</taxon>
        <taxon>Arthropoda</taxon>
        <taxon>Hexapoda</taxon>
        <taxon>Insecta</taxon>
        <taxon>Pterygota</taxon>
        <taxon>Neoptera</taxon>
        <taxon>Endopterygota</taxon>
        <taxon>Diptera</taxon>
        <taxon>Brachycera</taxon>
        <taxon>Muscomorpha</taxon>
        <taxon>Tephritoidea</taxon>
        <taxon>Tephritidae</taxon>
        <taxon>Bactrocera</taxon>
        <taxon>Bactrocera</taxon>
    </lineage>
</organism>
<gene>
    <name evidence="2" type="ORF">c2_g1_i7</name>
</gene>
<proteinExistence type="predicted"/>
<evidence type="ECO:0000259" key="1">
    <source>
        <dbReference type="Pfam" id="PF05699"/>
    </source>
</evidence>
<dbReference type="AlphaFoldDB" id="A0A0K8U394"/>
<dbReference type="Pfam" id="PF05699">
    <property type="entry name" value="Dimer_Tnp_hAT"/>
    <property type="match status" value="1"/>
</dbReference>
<dbReference type="EMBL" id="GDHF01031296">
    <property type="protein sequence ID" value="JAI21018.1"/>
    <property type="molecule type" value="Transcribed_RNA"/>
</dbReference>
<name>A0A0K8U394_BACLA</name>
<dbReference type="GO" id="GO:0046983">
    <property type="term" value="F:protein dimerization activity"/>
    <property type="evidence" value="ECO:0007669"/>
    <property type="project" value="InterPro"/>
</dbReference>
<dbReference type="PANTHER" id="PTHR37162">
    <property type="entry name" value="HAT FAMILY DIMERISATION DOMAINCONTAINING PROTEIN-RELATED"/>
    <property type="match status" value="1"/>
</dbReference>
<dbReference type="PANTHER" id="PTHR37162:SF1">
    <property type="entry name" value="BED-TYPE DOMAIN-CONTAINING PROTEIN"/>
    <property type="match status" value="1"/>
</dbReference>
<evidence type="ECO:0000313" key="2">
    <source>
        <dbReference type="EMBL" id="JAI21018.1"/>
    </source>
</evidence>